<evidence type="ECO:0000313" key="2">
    <source>
        <dbReference type="EMBL" id="BBH18009.1"/>
    </source>
</evidence>
<dbReference type="EMBL" id="AP019307">
    <property type="protein sequence ID" value="BBH18009.1"/>
    <property type="molecule type" value="Genomic_DNA"/>
</dbReference>
<dbReference type="OrthoDB" id="3789674at2"/>
<organism evidence="2 3">
    <name type="scientific">Nocardioides baekrokdamisoli</name>
    <dbReference type="NCBI Taxonomy" id="1804624"/>
    <lineage>
        <taxon>Bacteria</taxon>
        <taxon>Bacillati</taxon>
        <taxon>Actinomycetota</taxon>
        <taxon>Actinomycetes</taxon>
        <taxon>Propionibacteriales</taxon>
        <taxon>Nocardioidaceae</taxon>
        <taxon>Nocardioides</taxon>
    </lineage>
</organism>
<keyword evidence="3" id="KW-1185">Reference proteome</keyword>
<name>A0A3G9J4Q3_9ACTN</name>
<keyword evidence="1" id="KW-1133">Transmembrane helix</keyword>
<dbReference type="RefSeq" id="WP_125569383.1">
    <property type="nucleotide sequence ID" value="NZ_AP019307.1"/>
</dbReference>
<protein>
    <submittedName>
        <fullName evidence="2">Uncharacterized protein</fullName>
    </submittedName>
</protein>
<keyword evidence="1" id="KW-0812">Transmembrane</keyword>
<sequence>MLYLLAATMDPAPADNDVVAGPWGFLIFFLLLVAVAFLGWSFRNQLRKTDAAAAAGLYDPSEPKKRVEIPVDTGAPADSTSE</sequence>
<evidence type="ECO:0000313" key="3">
    <source>
        <dbReference type="Proteomes" id="UP000271573"/>
    </source>
</evidence>
<dbReference type="Proteomes" id="UP000271573">
    <property type="component" value="Chromosome"/>
</dbReference>
<evidence type="ECO:0000256" key="1">
    <source>
        <dbReference type="SAM" id="Phobius"/>
    </source>
</evidence>
<gene>
    <name evidence="2" type="ORF">Back2_22960</name>
</gene>
<accession>A0A3G9J4Q3</accession>
<feature type="transmembrane region" description="Helical" evidence="1">
    <location>
        <begin position="20"/>
        <end position="40"/>
    </location>
</feature>
<dbReference type="AlphaFoldDB" id="A0A3G9J4Q3"/>
<dbReference type="KEGG" id="nbe:Back2_22960"/>
<proteinExistence type="predicted"/>
<keyword evidence="1" id="KW-0472">Membrane</keyword>
<reference evidence="2 3" key="1">
    <citation type="submission" date="2018-11" db="EMBL/GenBank/DDBJ databases">
        <title>Complete genome sequence of Nocardioides baekrokdamisoli strain KCTC 39748.</title>
        <authorList>
            <person name="Kang S.W."/>
            <person name="Lee K.C."/>
            <person name="Kim K.K."/>
            <person name="Kim J.S."/>
            <person name="Kim D.S."/>
            <person name="Ko S.H."/>
            <person name="Yang S.H."/>
            <person name="Shin Y.K."/>
            <person name="Lee J.S."/>
        </authorList>
    </citation>
    <scope>NUCLEOTIDE SEQUENCE [LARGE SCALE GENOMIC DNA]</scope>
    <source>
        <strain evidence="2 3">KCTC 39748</strain>
    </source>
</reference>